<dbReference type="EMBL" id="CP087164">
    <property type="protein sequence ID" value="UGS35942.1"/>
    <property type="molecule type" value="Genomic_DNA"/>
</dbReference>
<dbReference type="Pfam" id="PF13377">
    <property type="entry name" value="Peripla_BP_3"/>
    <property type="match status" value="1"/>
</dbReference>
<dbReference type="Gene3D" id="1.10.260.40">
    <property type="entry name" value="lambda repressor-like DNA-binding domains"/>
    <property type="match status" value="1"/>
</dbReference>
<keyword evidence="6" id="KW-1185">Reference proteome</keyword>
<accession>A0A9E6XWV8</accession>
<keyword evidence="1" id="KW-0805">Transcription regulation</keyword>
<keyword evidence="2" id="KW-0238">DNA-binding</keyword>
<dbReference type="Gene3D" id="3.40.50.2300">
    <property type="match status" value="2"/>
</dbReference>
<dbReference type="SUPFAM" id="SSF53822">
    <property type="entry name" value="Periplasmic binding protein-like I"/>
    <property type="match status" value="1"/>
</dbReference>
<reference evidence="5" key="1">
    <citation type="journal article" date="2022" name="Int. J. Syst. Evol. Microbiol.">
        <title>Pseudomonas aegrilactucae sp. nov. and Pseudomonas morbosilactucae sp. nov., pathogens causing bacterial rot of lettuce in Japan.</title>
        <authorList>
            <person name="Sawada H."/>
            <person name="Fujikawa T."/>
            <person name="Satou M."/>
        </authorList>
    </citation>
    <scope>NUCLEOTIDE SEQUENCE</scope>
    <source>
        <strain evidence="5">0166_1</strain>
    </source>
</reference>
<dbReference type="SMART" id="SM00354">
    <property type="entry name" value="HTH_LACI"/>
    <property type="match status" value="1"/>
</dbReference>
<organism evidence="5 6">
    <name type="scientific">Capillimicrobium parvum</name>
    <dbReference type="NCBI Taxonomy" id="2884022"/>
    <lineage>
        <taxon>Bacteria</taxon>
        <taxon>Bacillati</taxon>
        <taxon>Actinomycetota</taxon>
        <taxon>Thermoleophilia</taxon>
        <taxon>Solirubrobacterales</taxon>
        <taxon>Capillimicrobiaceae</taxon>
        <taxon>Capillimicrobium</taxon>
    </lineage>
</organism>
<dbReference type="AlphaFoldDB" id="A0A9E6XWV8"/>
<evidence type="ECO:0000313" key="6">
    <source>
        <dbReference type="Proteomes" id="UP001162834"/>
    </source>
</evidence>
<dbReference type="SUPFAM" id="SSF47413">
    <property type="entry name" value="lambda repressor-like DNA-binding domains"/>
    <property type="match status" value="1"/>
</dbReference>
<proteinExistence type="predicted"/>
<dbReference type="KEGG" id="sbae:DSM104329_02339"/>
<dbReference type="PROSITE" id="PS00356">
    <property type="entry name" value="HTH_LACI_1"/>
    <property type="match status" value="1"/>
</dbReference>
<dbReference type="PROSITE" id="PS50932">
    <property type="entry name" value="HTH_LACI_2"/>
    <property type="match status" value="1"/>
</dbReference>
<dbReference type="PANTHER" id="PTHR30146">
    <property type="entry name" value="LACI-RELATED TRANSCRIPTIONAL REPRESSOR"/>
    <property type="match status" value="1"/>
</dbReference>
<dbReference type="GO" id="GO:0000976">
    <property type="term" value="F:transcription cis-regulatory region binding"/>
    <property type="evidence" value="ECO:0007669"/>
    <property type="project" value="TreeGrafter"/>
</dbReference>
<feature type="domain" description="HTH lacI-type" evidence="4">
    <location>
        <begin position="1"/>
        <end position="53"/>
    </location>
</feature>
<dbReference type="PANTHER" id="PTHR30146:SF109">
    <property type="entry name" value="HTH-TYPE TRANSCRIPTIONAL REGULATOR GALS"/>
    <property type="match status" value="1"/>
</dbReference>
<evidence type="ECO:0000256" key="2">
    <source>
        <dbReference type="ARBA" id="ARBA00023125"/>
    </source>
</evidence>
<evidence type="ECO:0000256" key="3">
    <source>
        <dbReference type="ARBA" id="ARBA00023163"/>
    </source>
</evidence>
<sequence length="332" mass="34977">MKDVARHAGVSISTVSYVLNDSGPVAPDRRARVLDAVRVLDYAPNESARRLKRRSASTVGLVVPDLANQFFALVAEGVAAAASARDVLVVLCAPEATEQPSHHAGLLRSQRVDGVICLSGTGTTAGSLLDLARIGPVVLVDEQIPGFDMPAVISDGRRGAREIGRHVLQHGHSRLAVIGGPTQLWTSGQRLAGYREALAAAGRDPDDVPVYVGDYRQRSGTELAKAALAGPPDIRPTALLCANDLMAIGALEYCRSVGLRVPEDVSIVGFDDLPMAALLTPRLTTVRQPAREMGHRAASLLFELLGDKPNGAGDGMFPVELQIRDSAGPPAS</sequence>
<evidence type="ECO:0000259" key="4">
    <source>
        <dbReference type="PROSITE" id="PS50932"/>
    </source>
</evidence>
<dbReference type="GO" id="GO:0003700">
    <property type="term" value="F:DNA-binding transcription factor activity"/>
    <property type="evidence" value="ECO:0007669"/>
    <property type="project" value="TreeGrafter"/>
</dbReference>
<protein>
    <submittedName>
        <fullName evidence="5">HTH-type transcriptional repressor CytR</fullName>
    </submittedName>
</protein>
<dbReference type="CDD" id="cd06267">
    <property type="entry name" value="PBP1_LacI_sugar_binding-like"/>
    <property type="match status" value="1"/>
</dbReference>
<gene>
    <name evidence="5" type="primary">cytR_2</name>
    <name evidence="5" type="ORF">DSM104329_02339</name>
</gene>
<evidence type="ECO:0000256" key="1">
    <source>
        <dbReference type="ARBA" id="ARBA00023015"/>
    </source>
</evidence>
<dbReference type="InterPro" id="IPR000843">
    <property type="entry name" value="HTH_LacI"/>
</dbReference>
<name>A0A9E6XWV8_9ACTN</name>
<dbReference type="InterPro" id="IPR010982">
    <property type="entry name" value="Lambda_DNA-bd_dom_sf"/>
</dbReference>
<dbReference type="CDD" id="cd01392">
    <property type="entry name" value="HTH_LacI"/>
    <property type="match status" value="1"/>
</dbReference>
<keyword evidence="3" id="KW-0804">Transcription</keyword>
<evidence type="ECO:0000313" key="5">
    <source>
        <dbReference type="EMBL" id="UGS35942.1"/>
    </source>
</evidence>
<dbReference type="Proteomes" id="UP001162834">
    <property type="component" value="Chromosome"/>
</dbReference>
<dbReference type="Pfam" id="PF00356">
    <property type="entry name" value="LacI"/>
    <property type="match status" value="1"/>
</dbReference>
<dbReference type="InterPro" id="IPR046335">
    <property type="entry name" value="LacI/GalR-like_sensor"/>
</dbReference>
<dbReference type="InterPro" id="IPR028082">
    <property type="entry name" value="Peripla_BP_I"/>
</dbReference>